<dbReference type="InterPro" id="IPR017853">
    <property type="entry name" value="GH"/>
</dbReference>
<accession>A0A9D9IXM2</accession>
<dbReference type="EMBL" id="JADILY010000003">
    <property type="protein sequence ID" value="MBO8480952.1"/>
    <property type="molecule type" value="Genomic_DNA"/>
</dbReference>
<organism evidence="2 3">
    <name type="scientific">Candidatus Merdivivens faecigallinarum</name>
    <dbReference type="NCBI Taxonomy" id="2840871"/>
    <lineage>
        <taxon>Bacteria</taxon>
        <taxon>Pseudomonadati</taxon>
        <taxon>Bacteroidota</taxon>
        <taxon>Bacteroidia</taxon>
        <taxon>Bacteroidales</taxon>
        <taxon>Muribaculaceae</taxon>
        <taxon>Muribaculaceae incertae sedis</taxon>
        <taxon>Candidatus Merdivivens</taxon>
    </lineage>
</organism>
<dbReference type="GO" id="GO:0004556">
    <property type="term" value="F:alpha-amylase activity"/>
    <property type="evidence" value="ECO:0007669"/>
    <property type="project" value="TreeGrafter"/>
</dbReference>
<dbReference type="Pfam" id="PF00128">
    <property type="entry name" value="Alpha-amylase"/>
    <property type="match status" value="1"/>
</dbReference>
<name>A0A9D9IXM2_9BACT</name>
<dbReference type="PANTHER" id="PTHR10357">
    <property type="entry name" value="ALPHA-AMYLASE FAMILY MEMBER"/>
    <property type="match status" value="1"/>
</dbReference>
<dbReference type="PANTHER" id="PTHR10357:SF205">
    <property type="entry name" value="O-GLYCOSYL HYDROLASE FAMILY 13"/>
    <property type="match status" value="1"/>
</dbReference>
<sequence length="524" mass="58683">MGKRIIYQMLPRYFGNISAACIRGGTLEENGCGKFSDITSEVLYCLRDDLKITDIWYTGVLDHATTVSFAGKPSSSFAVVKGLAGSPYAIRDYSDIAPYLADNPDNRMTEFEQLIKRTHDAGLRVIMDFVPNHVAREYRSSAIPLGENDDSSVACREENDFLYIPGECLHLPGGIPGHRDYHECPAKVTGNDCYSAYPSENDWYDTIKLNYCSRHTGTWDKMAEAVRFWASKGVDGFRCDMAEMVPAAFFSWMIRRIKEEFGGNVCFIAEVYDMSRYREYSEAGFDLLYDKSGLYDTLRHITVSGGPATGITRNWQALGDLQPAMLNFLENHDEQRIASDFFCGSAGKAFAALHVSLLFNDASFMIYSGQEYGERGMDSEGFSGADGRTTIYDFWSVGTLRRALTGQLSENEKYIYSRYCHLLSAASGSPAFSEGKVFDLCYANMQNPDFNPDRHFAFLRYAPGDLRLVAANFSDCPARLRIRIPQHAFEYFGIGETPGLNHENPVDMEVVAWDGAIAVFSTCV</sequence>
<dbReference type="AlphaFoldDB" id="A0A9D9IXM2"/>
<evidence type="ECO:0000313" key="3">
    <source>
        <dbReference type="Proteomes" id="UP000823772"/>
    </source>
</evidence>
<reference evidence="2" key="2">
    <citation type="journal article" date="2021" name="PeerJ">
        <title>Extensive microbial diversity within the chicken gut microbiome revealed by metagenomics and culture.</title>
        <authorList>
            <person name="Gilroy R."/>
            <person name="Ravi A."/>
            <person name="Getino M."/>
            <person name="Pursley I."/>
            <person name="Horton D.L."/>
            <person name="Alikhan N.F."/>
            <person name="Baker D."/>
            <person name="Gharbi K."/>
            <person name="Hall N."/>
            <person name="Watson M."/>
            <person name="Adriaenssens E.M."/>
            <person name="Foster-Nyarko E."/>
            <person name="Jarju S."/>
            <person name="Secka A."/>
            <person name="Antonio M."/>
            <person name="Oren A."/>
            <person name="Chaudhuri R.R."/>
            <person name="La Ragione R."/>
            <person name="Hildebrand F."/>
            <person name="Pallen M.J."/>
        </authorList>
    </citation>
    <scope>NUCLEOTIDE SEQUENCE</scope>
    <source>
        <strain evidence="2">B3-2255</strain>
    </source>
</reference>
<dbReference type="Proteomes" id="UP000823772">
    <property type="component" value="Unassembled WGS sequence"/>
</dbReference>
<protein>
    <submittedName>
        <fullName evidence="2">Alpha-amylase</fullName>
    </submittedName>
</protein>
<evidence type="ECO:0000313" key="2">
    <source>
        <dbReference type="EMBL" id="MBO8480952.1"/>
    </source>
</evidence>
<reference evidence="2" key="1">
    <citation type="submission" date="2020-10" db="EMBL/GenBank/DDBJ databases">
        <authorList>
            <person name="Gilroy R."/>
        </authorList>
    </citation>
    <scope>NUCLEOTIDE SEQUENCE</scope>
    <source>
        <strain evidence="2">B3-2255</strain>
    </source>
</reference>
<dbReference type="Gene3D" id="3.20.20.80">
    <property type="entry name" value="Glycosidases"/>
    <property type="match status" value="2"/>
</dbReference>
<gene>
    <name evidence="2" type="ORF">IAC87_00165</name>
</gene>
<dbReference type="SMART" id="SM00642">
    <property type="entry name" value="Aamy"/>
    <property type="match status" value="1"/>
</dbReference>
<comment type="caution">
    <text evidence="2">The sequence shown here is derived from an EMBL/GenBank/DDBJ whole genome shotgun (WGS) entry which is preliminary data.</text>
</comment>
<dbReference type="GO" id="GO:0009313">
    <property type="term" value="P:oligosaccharide catabolic process"/>
    <property type="evidence" value="ECO:0007669"/>
    <property type="project" value="TreeGrafter"/>
</dbReference>
<feature type="domain" description="Glycosyl hydrolase family 13 catalytic" evidence="1">
    <location>
        <begin position="8"/>
        <end position="401"/>
    </location>
</feature>
<dbReference type="InterPro" id="IPR006047">
    <property type="entry name" value="GH13_cat_dom"/>
</dbReference>
<dbReference type="SUPFAM" id="SSF51445">
    <property type="entry name" value="(Trans)glycosidases"/>
    <property type="match status" value="1"/>
</dbReference>
<evidence type="ECO:0000259" key="1">
    <source>
        <dbReference type="SMART" id="SM00642"/>
    </source>
</evidence>
<proteinExistence type="predicted"/>